<dbReference type="OrthoDB" id="270970at2759"/>
<dbReference type="InterPro" id="IPR037721">
    <property type="entry name" value="Ferlin"/>
</dbReference>
<sequence length="1745" mass="197075">MPSFDPIPGYADLCQKFQIDNDARDCAWNIITTVWETRGMMSNHSDGANNLLVQVVHDGIHSDSTVFQNEISTIVNKVYKKEYYGQPADFFLSSVKIIFYTQKMVVLPTYIGEVNLGVLDIYLAEGHMIPMQWFPIVNPNSDLPAEPLGFVKLNCVINTLLEKGAVQKRAPDALADWDLRREPPRILQIPRLNLRKVAPHQYNIKFNFYKGFDLPFSTGRFSADPGVRVITACGVVKGDPQANTIRPNWNVLIQAPFYEPNYHDLIFCQVVCATSKQVLSQLVLSWKELVCNQDRFRAPRWIDIYQRESNAFDRLFTVPGTLTGVDQTPSQFLEQISATSQYKGYSSPINYGGRVLLGIELEPRKFETGEPSPANIALKPKDCEDKWSDPYQKCMFRFQIFYGEGLNITGSLSAVTVEFCIGRKSVQCKPAAKADNGTFEFYAAVELECDFPFDDLRDNPDGLPGKLSTGSGTWNPAHFVRNLPDCVVKVYRTDPMGVGIFQELIGFWRGSVISVLLGRGDDWADIQDTVFVGMSKFDNGTGETYMGVESIMLNAGDSAPSPSKKVPWGNEFLPDSRKIMHPYLGFQIRELQRDASCKIAKEEHAGFLAFSAKLWLPTREKCANAPPFGSGPPILSPWKEWNRIPIPKPTSDLLHWYAGFTIRAHVYQAKQLQGKAESGVASSFVRLRYANYPVANSDTVHLTNNPTYDTTLTLSDLEMILLPNVHEQDSSVEDYMVDAEVEEYCKTKKETLMAMIQDLSEVDDNLTMLRIAQRIELSVWEEIPMPFGKSTRMIGRTFIDPEQCLTRKTNPEWRHLFDGDPAVELGYILCSFQVIHCDERILKEVPLPLVPDKSSVTRATPTDKAPITYVEMRESKIQIQVLGLRDLTDPMPPIMKVKKPFVEISCDDPKTAVQVKPTDRPSPNNANFMECLEIDILLPKDVNYAPWLDFYIYDEPLLPLGPCIIAYGNVPVSDFYLDEAEDLDNLEENENEDEDAKAKRIAAEKRKQFYTFTKDLQKAGTVTQRQRKTLEAFWEKKDEAVQRAFDQHLEAPDPKKFSDRIFQYLTDKVVKSEDDSAKKEAVKAAKGKKGDKGKKKSSAGDAAAEVQAVEEVADQGGQLDYVDLTALVDGDRVSDNGEDADVQDGKKQDDAEAEGDDDHADALLDEDDILPDQQENVDTADGKPNTEWMLLRAHKSYDVPLEVVGLLAVKASSQSFDAGGADHVKLFRGPIKNFKQKEAEVVGILKCKVKVYEKQVLTEEQLAKGLEPQFLDLKELKEGREVPYEMPDINENFPSQDVEIRVYLLRAFQITPVHNDLISIHKNTVRITLGNKTWKWEQDHDLISAINPQFYRCAVLKSPLPGPSQMKISLVHLKDGWMPGEEVIGETVSGGEWGRGYFWLPGWIIDLEDRWFCAEWREETIHKPREVRDLYRKNKPGISVGKLQLFLDAKPVVEAPDWPIKDINISGRQMPLEMRMIVWNLMRVAPMSGYTSNVIVFAELIGWGRAKETDTDLLVKVSRKAMFNYRLKFKGIKYPSPDPTFPVKDFLLRISVFHEDMLGVQNNKLIAEGILPLGEIFRDCMQRNLGKSSPDDMEIVSLEPENAGDLEMDEEGTKYPFRWYKLCHPGGPGRYAHKNFTKVGYDFEKNAQASIQLTIQVMPRAKARANPAMLGFRAGPAKLKDPNRPPQPANPLFYPDQCAAYIAYVCKEAINNKKPCCICLCCVILIVAVVIGYAYLMQIGIVPPL</sequence>
<feature type="region of interest" description="Disordered" evidence="6">
    <location>
        <begin position="1132"/>
        <end position="1156"/>
    </location>
</feature>
<dbReference type="KEGG" id="gtt:GUITHDRAFT_138791"/>
<dbReference type="PANTHER" id="PTHR12546">
    <property type="entry name" value="FER-1-LIKE"/>
    <property type="match status" value="1"/>
</dbReference>
<dbReference type="GO" id="GO:0007009">
    <property type="term" value="P:plasma membrane organization"/>
    <property type="evidence" value="ECO:0007669"/>
    <property type="project" value="TreeGrafter"/>
</dbReference>
<dbReference type="RefSeq" id="XP_005832542.1">
    <property type="nucleotide sequence ID" value="XM_005832485.1"/>
</dbReference>
<feature type="transmembrane region" description="Helical" evidence="7">
    <location>
        <begin position="1723"/>
        <end position="1742"/>
    </location>
</feature>
<comment type="subcellular location">
    <subcellularLocation>
        <location evidence="1">Membrane</location>
        <topology evidence="1">Single-pass membrane protein</topology>
    </subcellularLocation>
</comment>
<dbReference type="Gene3D" id="2.60.40.150">
    <property type="entry name" value="C2 domain"/>
    <property type="match status" value="1"/>
</dbReference>
<accession>L1JB58</accession>
<dbReference type="PANTHER" id="PTHR12546:SF33">
    <property type="entry name" value="SPERM VESICLE FUSION PROTEIN FER-1"/>
    <property type="match status" value="1"/>
</dbReference>
<keyword evidence="2 7" id="KW-0812">Transmembrane</keyword>
<evidence type="ECO:0000313" key="10">
    <source>
        <dbReference type="EnsemblProtists" id="EKX45562"/>
    </source>
</evidence>
<protein>
    <recommendedName>
        <fullName evidence="8">C2 domain-containing protein</fullName>
    </recommendedName>
</protein>
<feature type="compositionally biased region" description="Basic and acidic residues" evidence="6">
    <location>
        <begin position="1073"/>
        <end position="1083"/>
    </location>
</feature>
<keyword evidence="11" id="KW-1185">Reference proteome</keyword>
<dbReference type="HOGENOM" id="CLU_239572_0_0_1"/>
<evidence type="ECO:0000256" key="2">
    <source>
        <dbReference type="ARBA" id="ARBA00022692"/>
    </source>
</evidence>
<reference evidence="9 11" key="1">
    <citation type="journal article" date="2012" name="Nature">
        <title>Algal genomes reveal evolutionary mosaicism and the fate of nucleomorphs.</title>
        <authorList>
            <consortium name="DOE Joint Genome Institute"/>
            <person name="Curtis B.A."/>
            <person name="Tanifuji G."/>
            <person name="Burki F."/>
            <person name="Gruber A."/>
            <person name="Irimia M."/>
            <person name="Maruyama S."/>
            <person name="Arias M.C."/>
            <person name="Ball S.G."/>
            <person name="Gile G.H."/>
            <person name="Hirakawa Y."/>
            <person name="Hopkins J.F."/>
            <person name="Kuo A."/>
            <person name="Rensing S.A."/>
            <person name="Schmutz J."/>
            <person name="Symeonidi A."/>
            <person name="Elias M."/>
            <person name="Eveleigh R.J."/>
            <person name="Herman E.K."/>
            <person name="Klute M.J."/>
            <person name="Nakayama T."/>
            <person name="Obornik M."/>
            <person name="Reyes-Prieto A."/>
            <person name="Armbrust E.V."/>
            <person name="Aves S.J."/>
            <person name="Beiko R.G."/>
            <person name="Coutinho P."/>
            <person name="Dacks J.B."/>
            <person name="Durnford D.G."/>
            <person name="Fast N.M."/>
            <person name="Green B.R."/>
            <person name="Grisdale C.J."/>
            <person name="Hempel F."/>
            <person name="Henrissat B."/>
            <person name="Hoppner M.P."/>
            <person name="Ishida K."/>
            <person name="Kim E."/>
            <person name="Koreny L."/>
            <person name="Kroth P.G."/>
            <person name="Liu Y."/>
            <person name="Malik S.B."/>
            <person name="Maier U.G."/>
            <person name="McRose D."/>
            <person name="Mock T."/>
            <person name="Neilson J.A."/>
            <person name="Onodera N.T."/>
            <person name="Poole A.M."/>
            <person name="Pritham E.J."/>
            <person name="Richards T.A."/>
            <person name="Rocap G."/>
            <person name="Roy S.W."/>
            <person name="Sarai C."/>
            <person name="Schaack S."/>
            <person name="Shirato S."/>
            <person name="Slamovits C.H."/>
            <person name="Spencer D.F."/>
            <person name="Suzuki S."/>
            <person name="Worden A.Z."/>
            <person name="Zauner S."/>
            <person name="Barry K."/>
            <person name="Bell C."/>
            <person name="Bharti A.K."/>
            <person name="Crow J.A."/>
            <person name="Grimwood J."/>
            <person name="Kramer R."/>
            <person name="Lindquist E."/>
            <person name="Lucas S."/>
            <person name="Salamov A."/>
            <person name="McFadden G.I."/>
            <person name="Lane C.E."/>
            <person name="Keeling P.J."/>
            <person name="Gray M.W."/>
            <person name="Grigoriev I.V."/>
            <person name="Archibald J.M."/>
        </authorList>
    </citation>
    <scope>NUCLEOTIDE SEQUENCE</scope>
    <source>
        <strain evidence="9 11">CCMP2712</strain>
    </source>
</reference>
<dbReference type="GO" id="GO:0016020">
    <property type="term" value="C:membrane"/>
    <property type="evidence" value="ECO:0007669"/>
    <property type="project" value="UniProtKB-SubCell"/>
</dbReference>
<feature type="domain" description="C2" evidence="8">
    <location>
        <begin position="662"/>
        <end position="715"/>
    </location>
</feature>
<proteinExistence type="predicted"/>
<dbReference type="EnsemblProtists" id="EKX45562">
    <property type="protein sequence ID" value="EKX45562"/>
    <property type="gene ID" value="GUITHDRAFT_138791"/>
</dbReference>
<evidence type="ECO:0000259" key="8">
    <source>
        <dbReference type="Pfam" id="PF00168"/>
    </source>
</evidence>
<evidence type="ECO:0000313" key="9">
    <source>
        <dbReference type="EMBL" id="EKX45562.1"/>
    </source>
</evidence>
<evidence type="ECO:0000256" key="4">
    <source>
        <dbReference type="ARBA" id="ARBA00022989"/>
    </source>
</evidence>
<evidence type="ECO:0000256" key="3">
    <source>
        <dbReference type="ARBA" id="ARBA00022737"/>
    </source>
</evidence>
<keyword evidence="4 7" id="KW-1133">Transmembrane helix</keyword>
<dbReference type="EMBL" id="JH992998">
    <property type="protein sequence ID" value="EKX45562.1"/>
    <property type="molecule type" value="Genomic_DNA"/>
</dbReference>
<keyword evidence="3" id="KW-0677">Repeat</keyword>
<dbReference type="OMA" id="IDAYLIC"/>
<evidence type="ECO:0000256" key="6">
    <source>
        <dbReference type="SAM" id="MobiDB-lite"/>
    </source>
</evidence>
<dbReference type="SUPFAM" id="SSF49562">
    <property type="entry name" value="C2 domain (Calcium/lipid-binding domain, CaLB)"/>
    <property type="match status" value="1"/>
</dbReference>
<dbReference type="InterPro" id="IPR035892">
    <property type="entry name" value="C2_domain_sf"/>
</dbReference>
<reference evidence="10" key="3">
    <citation type="submission" date="2015-06" db="UniProtKB">
        <authorList>
            <consortium name="EnsemblProtists"/>
        </authorList>
    </citation>
    <scope>IDENTIFICATION</scope>
</reference>
<dbReference type="Pfam" id="PF00168">
    <property type="entry name" value="C2"/>
    <property type="match status" value="1"/>
</dbReference>
<evidence type="ECO:0000256" key="5">
    <source>
        <dbReference type="ARBA" id="ARBA00023136"/>
    </source>
</evidence>
<dbReference type="GeneID" id="17302281"/>
<dbReference type="Proteomes" id="UP000011087">
    <property type="component" value="Unassembled WGS sequence"/>
</dbReference>
<dbReference type="InterPro" id="IPR000008">
    <property type="entry name" value="C2_dom"/>
</dbReference>
<dbReference type="PaxDb" id="55529-EKX45562"/>
<feature type="region of interest" description="Disordered" evidence="6">
    <location>
        <begin position="1073"/>
        <end position="1100"/>
    </location>
</feature>
<dbReference type="STRING" id="905079.L1JB58"/>
<evidence type="ECO:0000256" key="1">
    <source>
        <dbReference type="ARBA" id="ARBA00004167"/>
    </source>
</evidence>
<keyword evidence="5 7" id="KW-0472">Membrane</keyword>
<name>L1JB58_GUITC</name>
<reference evidence="11" key="2">
    <citation type="submission" date="2012-11" db="EMBL/GenBank/DDBJ databases">
        <authorList>
            <person name="Kuo A."/>
            <person name="Curtis B.A."/>
            <person name="Tanifuji G."/>
            <person name="Burki F."/>
            <person name="Gruber A."/>
            <person name="Irimia M."/>
            <person name="Maruyama S."/>
            <person name="Arias M.C."/>
            <person name="Ball S.G."/>
            <person name="Gile G.H."/>
            <person name="Hirakawa Y."/>
            <person name="Hopkins J.F."/>
            <person name="Rensing S.A."/>
            <person name="Schmutz J."/>
            <person name="Symeonidi A."/>
            <person name="Elias M."/>
            <person name="Eveleigh R.J."/>
            <person name="Herman E.K."/>
            <person name="Klute M.J."/>
            <person name="Nakayama T."/>
            <person name="Obornik M."/>
            <person name="Reyes-Prieto A."/>
            <person name="Armbrust E.V."/>
            <person name="Aves S.J."/>
            <person name="Beiko R.G."/>
            <person name="Coutinho P."/>
            <person name="Dacks J.B."/>
            <person name="Durnford D.G."/>
            <person name="Fast N.M."/>
            <person name="Green B.R."/>
            <person name="Grisdale C."/>
            <person name="Hempe F."/>
            <person name="Henrissat B."/>
            <person name="Hoppner M.P."/>
            <person name="Ishida K.-I."/>
            <person name="Kim E."/>
            <person name="Koreny L."/>
            <person name="Kroth P.G."/>
            <person name="Liu Y."/>
            <person name="Malik S.-B."/>
            <person name="Maier U.G."/>
            <person name="McRose D."/>
            <person name="Mock T."/>
            <person name="Neilson J.A."/>
            <person name="Onodera N.T."/>
            <person name="Poole A.M."/>
            <person name="Pritham E.J."/>
            <person name="Richards T.A."/>
            <person name="Rocap G."/>
            <person name="Roy S.W."/>
            <person name="Sarai C."/>
            <person name="Schaack S."/>
            <person name="Shirato S."/>
            <person name="Slamovits C.H."/>
            <person name="Spencer D.F."/>
            <person name="Suzuki S."/>
            <person name="Worden A.Z."/>
            <person name="Zauner S."/>
            <person name="Barry K."/>
            <person name="Bell C."/>
            <person name="Bharti A.K."/>
            <person name="Crow J.A."/>
            <person name="Grimwood J."/>
            <person name="Kramer R."/>
            <person name="Lindquist E."/>
            <person name="Lucas S."/>
            <person name="Salamov A."/>
            <person name="McFadden G.I."/>
            <person name="Lane C.E."/>
            <person name="Keeling P.J."/>
            <person name="Gray M.W."/>
            <person name="Grigoriev I.V."/>
            <person name="Archibald J.M."/>
        </authorList>
    </citation>
    <scope>NUCLEOTIDE SEQUENCE</scope>
    <source>
        <strain evidence="11">CCMP2712</strain>
    </source>
</reference>
<gene>
    <name evidence="9" type="ORF">GUITHDRAFT_138791</name>
</gene>
<evidence type="ECO:0000313" key="11">
    <source>
        <dbReference type="Proteomes" id="UP000011087"/>
    </source>
</evidence>
<feature type="compositionally biased region" description="Basic residues" evidence="6">
    <location>
        <begin position="1085"/>
        <end position="1097"/>
    </location>
</feature>
<evidence type="ECO:0000256" key="7">
    <source>
        <dbReference type="SAM" id="Phobius"/>
    </source>
</evidence>
<organism evidence="9">
    <name type="scientific">Guillardia theta (strain CCMP2712)</name>
    <name type="common">Cryptophyte</name>
    <dbReference type="NCBI Taxonomy" id="905079"/>
    <lineage>
        <taxon>Eukaryota</taxon>
        <taxon>Cryptophyceae</taxon>
        <taxon>Pyrenomonadales</taxon>
        <taxon>Geminigeraceae</taxon>
        <taxon>Guillardia</taxon>
    </lineage>
</organism>